<dbReference type="GO" id="GO:0005096">
    <property type="term" value="F:GTPase activator activity"/>
    <property type="evidence" value="ECO:0007669"/>
    <property type="project" value="TreeGrafter"/>
</dbReference>
<feature type="compositionally biased region" description="Low complexity" evidence="1">
    <location>
        <begin position="133"/>
        <end position="144"/>
    </location>
</feature>
<dbReference type="SUPFAM" id="SSF47923">
    <property type="entry name" value="Ypt/Rab-GAP domain of gyp1p"/>
    <property type="match status" value="2"/>
</dbReference>
<keyword evidence="4" id="KW-1185">Reference proteome</keyword>
<name>W3VIH9_MOEAP</name>
<dbReference type="PANTHER" id="PTHR22957:SF26">
    <property type="entry name" value="LD44506P"/>
    <property type="match status" value="1"/>
</dbReference>
<dbReference type="InterPro" id="IPR035969">
    <property type="entry name" value="Rab-GAP_TBC_sf"/>
</dbReference>
<dbReference type="FunFam" id="1.10.8.270:FF:000037">
    <property type="entry name" value="TBC1 domain family member 22A"/>
    <property type="match status" value="1"/>
</dbReference>
<feature type="compositionally biased region" description="Low complexity" evidence="1">
    <location>
        <begin position="168"/>
        <end position="187"/>
    </location>
</feature>
<dbReference type="HOGENOM" id="CLU_018687_4_2_1"/>
<evidence type="ECO:0000313" key="4">
    <source>
        <dbReference type="Proteomes" id="UP000019462"/>
    </source>
</evidence>
<dbReference type="Pfam" id="PF00566">
    <property type="entry name" value="RabGAP-TBC"/>
    <property type="match status" value="1"/>
</dbReference>
<dbReference type="PANTHER" id="PTHR22957">
    <property type="entry name" value="TBC1 DOMAIN FAMILY MEMBER GTPASE-ACTIVATING PROTEIN"/>
    <property type="match status" value="1"/>
</dbReference>
<organism evidence="3 4">
    <name type="scientific">Moesziomyces aphidis</name>
    <name type="common">Pseudozyma aphidis</name>
    <dbReference type="NCBI Taxonomy" id="84754"/>
    <lineage>
        <taxon>Eukaryota</taxon>
        <taxon>Fungi</taxon>
        <taxon>Dikarya</taxon>
        <taxon>Basidiomycota</taxon>
        <taxon>Ustilaginomycotina</taxon>
        <taxon>Ustilaginomycetes</taxon>
        <taxon>Ustilaginales</taxon>
        <taxon>Ustilaginaceae</taxon>
        <taxon>Moesziomyces</taxon>
    </lineage>
</organism>
<protein>
    <recommendedName>
        <fullName evidence="2">Rab-GAP TBC domain-containing protein</fullName>
    </recommendedName>
</protein>
<reference evidence="3 4" key="1">
    <citation type="journal article" date="2014" name="Genome Announc.">
        <title>Genome sequence of the basidiomycetous fungus Pseudozyma aphidis DSM70725, an efficient producer of biosurfactant mannosylerythritol lipids.</title>
        <authorList>
            <person name="Lorenz S."/>
            <person name="Guenther M."/>
            <person name="Grumaz C."/>
            <person name="Rupp S."/>
            <person name="Zibek S."/>
            <person name="Sohn K."/>
        </authorList>
    </citation>
    <scope>NUCLEOTIDE SEQUENCE [LARGE SCALE GENOMIC DNA]</scope>
    <source>
        <strain evidence="4">ATCC 32657 / CBS 517.83 / DSM 70725 / JCM 10318 / NBRC 10182 / NRRL Y-7954 / St-0401</strain>
    </source>
</reference>
<gene>
    <name evidence="3" type="ORF">PaG_04354</name>
</gene>
<feature type="compositionally biased region" description="Low complexity" evidence="1">
    <location>
        <begin position="326"/>
        <end position="348"/>
    </location>
</feature>
<feature type="region of interest" description="Disordered" evidence="1">
    <location>
        <begin position="422"/>
        <end position="452"/>
    </location>
</feature>
<dbReference type="AlphaFoldDB" id="W3VIH9"/>
<dbReference type="EMBL" id="AWNI01000016">
    <property type="protein sequence ID" value="ETS61334.1"/>
    <property type="molecule type" value="Genomic_DNA"/>
</dbReference>
<feature type="domain" description="Rab-GAP TBC" evidence="2">
    <location>
        <begin position="476"/>
        <end position="700"/>
    </location>
</feature>
<evidence type="ECO:0000256" key="1">
    <source>
        <dbReference type="SAM" id="MobiDB-lite"/>
    </source>
</evidence>
<dbReference type="Gene3D" id="1.10.472.80">
    <property type="entry name" value="Ypt/Rab-GAP domain of gyp1p, domain 3"/>
    <property type="match status" value="1"/>
</dbReference>
<dbReference type="GO" id="GO:0005794">
    <property type="term" value="C:Golgi apparatus"/>
    <property type="evidence" value="ECO:0007669"/>
    <property type="project" value="TreeGrafter"/>
</dbReference>
<dbReference type="FunFam" id="1.10.472.80:FF:000001">
    <property type="entry name" value="TBC1 domain family member 22B"/>
    <property type="match status" value="1"/>
</dbReference>
<dbReference type="SMART" id="SM00164">
    <property type="entry name" value="TBC"/>
    <property type="match status" value="1"/>
</dbReference>
<sequence>MVHGRVVLEVDLLLPRLVGSFRLDAPFDLLALTLTIVRSPHRQHHHRCQSNGHRLAVSAPSQHGDRHGLGCPSAQQCCWHPIRATSPMHSSTRSAAAATRRSNGDFDDQAWGIESDDEDFVTQIAPRTNVPRSLKSSSRSSSYSNTNQPLPLPHSTHNHHKASQPPHASSESHGAAAAASSSTAPIALTNRRTSWTVVDRQKSSHSTTTTTTTNDPIVGSPPTDLSDAVAAGLDLDRANDHSGESASGSDRGSPSGFHLVGHDDPKASGSETEHVDLNTGRTVRRPSGAARKPSSGSTEAEVLRRSLRSDMDQLVRDPAHALTRLSAQWASSHQPSSPSSDQPSDPAQTLTTTSRLGVAPTPTAHEFSFDPIAAAGDGLIMTGPSFVDAGAANRGISNSSSYASNITNADVSVDSDSTAAANTASTSSAAKGDTDRSSSLSRKRSVRSSRRRQQLLNCLSKQSVDMSQLRTLAWAGVPEELRPMVWQLLLGYLPAVASVRTSTLSRKRAEYVAGVELAFAKGIAALDQAIWHQIHIDVPRTNPGIRLWQRQATQRALERILYVWAIRHPASGYVQGINDLATPFFEVFLSAYIDSDPEMFDVALLPQKVLEAIEADTFWCLSKLLDGIQDNYIFAQPGIQRQVRRLGELVARIDAPLHAHLHDQGVEYMQFAFRWMNCLLMREMSVRNIIRMWDTYLAEGPDAFSDFHLYVCSVFLHKWTDKLRTMDFQGIIMFLQSLPTQSWSDKDAEMLLSEAFMYKTLFGNTAHLNK</sequence>
<dbReference type="Gene3D" id="1.10.8.270">
    <property type="entry name" value="putative rabgap domain of human tbc1 domain family member 14 like domains"/>
    <property type="match status" value="1"/>
</dbReference>
<feature type="compositionally biased region" description="Basic and acidic residues" evidence="1">
    <location>
        <begin position="234"/>
        <end position="243"/>
    </location>
</feature>
<evidence type="ECO:0000313" key="3">
    <source>
        <dbReference type="EMBL" id="ETS61334.1"/>
    </source>
</evidence>
<evidence type="ECO:0000259" key="2">
    <source>
        <dbReference type="PROSITE" id="PS50086"/>
    </source>
</evidence>
<comment type="caution">
    <text evidence="3">The sequence shown here is derived from an EMBL/GenBank/DDBJ whole genome shotgun (WGS) entry which is preliminary data.</text>
</comment>
<feature type="region of interest" description="Disordered" evidence="1">
    <location>
        <begin position="86"/>
        <end position="302"/>
    </location>
</feature>
<feature type="region of interest" description="Disordered" evidence="1">
    <location>
        <begin position="326"/>
        <end position="350"/>
    </location>
</feature>
<feature type="compositionally biased region" description="Low complexity" evidence="1">
    <location>
        <begin position="90"/>
        <end position="101"/>
    </location>
</feature>
<proteinExistence type="predicted"/>
<dbReference type="OrthoDB" id="26371at2759"/>
<feature type="compositionally biased region" description="Basic and acidic residues" evidence="1">
    <location>
        <begin position="260"/>
        <end position="276"/>
    </location>
</feature>
<dbReference type="InterPro" id="IPR000195">
    <property type="entry name" value="Rab-GAP-TBC_dom"/>
</dbReference>
<dbReference type="Proteomes" id="UP000019462">
    <property type="component" value="Unassembled WGS sequence"/>
</dbReference>
<dbReference type="Gene3D" id="1.10.10.750">
    <property type="entry name" value="Ypt/Rab-GAP domain of gyp1p, domain 1"/>
    <property type="match status" value="1"/>
</dbReference>
<accession>W3VIH9</accession>
<feature type="compositionally biased region" description="Basic residues" evidence="1">
    <location>
        <begin position="441"/>
        <end position="452"/>
    </location>
</feature>
<dbReference type="FunFam" id="1.10.10.750:FF:000007">
    <property type="entry name" value="TBC1 domain family member"/>
    <property type="match status" value="1"/>
</dbReference>
<dbReference type="PROSITE" id="PS50086">
    <property type="entry name" value="TBC_RABGAP"/>
    <property type="match status" value="1"/>
</dbReference>